<accession>A0A437QDS7</accession>
<dbReference type="EMBL" id="SACQ01000001">
    <property type="protein sequence ID" value="RVU32684.1"/>
    <property type="molecule type" value="Genomic_DNA"/>
</dbReference>
<sequence>MERQSQRQPSRDYRVRVLHGYGAPHTSSLIANEQRVRAWLNRKAYKAAMPAIQFEIPIYKPE</sequence>
<evidence type="ECO:0000313" key="1">
    <source>
        <dbReference type="EMBL" id="RVU32684.1"/>
    </source>
</evidence>
<organism evidence="1 2">
    <name type="scientific">Neptunomonas marina</name>
    <dbReference type="NCBI Taxonomy" id="1815562"/>
    <lineage>
        <taxon>Bacteria</taxon>
        <taxon>Pseudomonadati</taxon>
        <taxon>Pseudomonadota</taxon>
        <taxon>Gammaproteobacteria</taxon>
        <taxon>Oceanospirillales</taxon>
        <taxon>Oceanospirillaceae</taxon>
        <taxon>Neptunomonas</taxon>
    </lineage>
</organism>
<name>A0A437QDS7_9GAMM</name>
<reference evidence="1 2" key="1">
    <citation type="submission" date="2019-01" db="EMBL/GenBank/DDBJ databases">
        <authorList>
            <person name="Chen W.-M."/>
        </authorList>
    </citation>
    <scope>NUCLEOTIDE SEQUENCE [LARGE SCALE GENOMIC DNA]</scope>
    <source>
        <strain evidence="1 2">HPM-16</strain>
    </source>
</reference>
<dbReference type="AlphaFoldDB" id="A0A437QDS7"/>
<proteinExistence type="predicted"/>
<protein>
    <submittedName>
        <fullName evidence="1">Uncharacterized protein</fullName>
    </submittedName>
</protein>
<dbReference type="RefSeq" id="WP_127692852.1">
    <property type="nucleotide sequence ID" value="NZ_SACQ01000001.1"/>
</dbReference>
<gene>
    <name evidence="1" type="ORF">EOE65_03250</name>
</gene>
<keyword evidence="2" id="KW-1185">Reference proteome</keyword>
<dbReference type="Proteomes" id="UP000282818">
    <property type="component" value="Unassembled WGS sequence"/>
</dbReference>
<evidence type="ECO:0000313" key="2">
    <source>
        <dbReference type="Proteomes" id="UP000282818"/>
    </source>
</evidence>
<comment type="caution">
    <text evidence="1">The sequence shown here is derived from an EMBL/GenBank/DDBJ whole genome shotgun (WGS) entry which is preliminary data.</text>
</comment>